<gene>
    <name evidence="5" type="primary">20217667</name>
    <name evidence="4" type="ORF">HELRODRAFT_96420</name>
</gene>
<dbReference type="Pfam" id="PF23869">
    <property type="entry name" value="Beta-prop_WDR75_1st"/>
    <property type="match status" value="1"/>
</dbReference>
<evidence type="ECO:0000313" key="5">
    <source>
        <dbReference type="EnsemblMetazoa" id="HelroP96420"/>
    </source>
</evidence>
<dbReference type="EMBL" id="KB097700">
    <property type="protein sequence ID" value="ESN91770.1"/>
    <property type="molecule type" value="Genomic_DNA"/>
</dbReference>
<dbReference type="PRINTS" id="PR00320">
    <property type="entry name" value="GPROTEINBRPT"/>
</dbReference>
<dbReference type="HOGENOM" id="CLU_056450_0_0_1"/>
<dbReference type="Proteomes" id="UP000015101">
    <property type="component" value="Unassembled WGS sequence"/>
</dbReference>
<evidence type="ECO:0000256" key="3">
    <source>
        <dbReference type="PROSITE-ProRule" id="PRU00221"/>
    </source>
</evidence>
<dbReference type="InterPro" id="IPR015943">
    <property type="entry name" value="WD40/YVTN_repeat-like_dom_sf"/>
</dbReference>
<reference evidence="6" key="1">
    <citation type="submission" date="2012-12" db="EMBL/GenBank/DDBJ databases">
        <authorList>
            <person name="Hellsten U."/>
            <person name="Grimwood J."/>
            <person name="Chapman J.A."/>
            <person name="Shapiro H."/>
            <person name="Aerts A."/>
            <person name="Otillar R.P."/>
            <person name="Terry A.Y."/>
            <person name="Boore J.L."/>
            <person name="Simakov O."/>
            <person name="Marletaz F."/>
            <person name="Cho S.-J."/>
            <person name="Edsinger-Gonzales E."/>
            <person name="Havlak P."/>
            <person name="Kuo D.-H."/>
            <person name="Larsson T."/>
            <person name="Lv J."/>
            <person name="Arendt D."/>
            <person name="Savage R."/>
            <person name="Osoegawa K."/>
            <person name="de Jong P."/>
            <person name="Lindberg D.R."/>
            <person name="Seaver E.C."/>
            <person name="Weisblat D.A."/>
            <person name="Putnam N.H."/>
            <person name="Grigoriev I.V."/>
            <person name="Rokhsar D.S."/>
        </authorList>
    </citation>
    <scope>NUCLEOTIDE SEQUENCE</scope>
</reference>
<evidence type="ECO:0000313" key="4">
    <source>
        <dbReference type="EMBL" id="ESN91770.1"/>
    </source>
</evidence>
<dbReference type="EMBL" id="AMQM01002189">
    <property type="status" value="NOT_ANNOTATED_CDS"/>
    <property type="molecule type" value="Genomic_DNA"/>
</dbReference>
<dbReference type="GeneID" id="20217667"/>
<keyword evidence="1 3" id="KW-0853">WD repeat</keyword>
<protein>
    <recommendedName>
        <fullName evidence="7">Anaphase-promoting complex subunit 4 WD40 domain-containing protein</fullName>
    </recommendedName>
</protein>
<evidence type="ECO:0000256" key="2">
    <source>
        <dbReference type="ARBA" id="ARBA00022737"/>
    </source>
</evidence>
<dbReference type="InterPro" id="IPR011047">
    <property type="entry name" value="Quinoprotein_ADH-like_sf"/>
</dbReference>
<dbReference type="CTD" id="20217667"/>
<dbReference type="InParanoid" id="T1G9C0"/>
<sequence>MLQQQQHLFNTSTLGQSSTMNRNLMAAEEIRVDCVQMTNNGRYVVTGSNCGPPQVWDLKSGELVKVMKGDEFSSTDLHLANGDTLLVGQVAELEPVDVVDGNRVHQRRLQVWDFETGKPIEMSRTETCTASCMMSDGERMLLGRTDRFGGGTTIIIWDILANEPVRQIKCDSSVGFADHISYLNVTKDSRYVIAGFQNTYDGTANYVTFDLASADINASGMRVSSLDADVDVTTLLNDKEAVTGTRKGELIVWSVKTGKQLRSLGGGAMCHNGEVKDVVVSKDGQLLVSASTDGTIKVWDIDSESLLHTLTGHRDEVWCCTLSPDNELVGSGSKDGTIRLWKVSDGTSVAAIDAGMTVFKVLLSNNKKTVVALADKGGARKLIMLRVVRSTATIDRRNQIVRA</sequence>
<dbReference type="EnsemblMetazoa" id="HelroT96420">
    <property type="protein sequence ID" value="HelroP96420"/>
    <property type="gene ID" value="HelroG96420"/>
</dbReference>
<reference evidence="5" key="3">
    <citation type="submission" date="2015-06" db="UniProtKB">
        <authorList>
            <consortium name="EnsemblMetazoa"/>
        </authorList>
    </citation>
    <scope>IDENTIFICATION</scope>
</reference>
<keyword evidence="6" id="KW-1185">Reference proteome</keyword>
<dbReference type="Gene3D" id="2.130.10.10">
    <property type="entry name" value="YVTN repeat-like/Quinoprotein amine dehydrogenase"/>
    <property type="match status" value="2"/>
</dbReference>
<evidence type="ECO:0008006" key="7">
    <source>
        <dbReference type="Google" id="ProtNLM"/>
    </source>
</evidence>
<feature type="repeat" description="WD" evidence="3">
    <location>
        <begin position="25"/>
        <end position="66"/>
    </location>
</feature>
<proteinExistence type="predicted"/>
<accession>T1G9C0</accession>
<dbReference type="RefSeq" id="XP_009030574.1">
    <property type="nucleotide sequence ID" value="XM_009032326.1"/>
</dbReference>
<dbReference type="InterPro" id="IPR020472">
    <property type="entry name" value="WD40_PAC1"/>
</dbReference>
<name>T1G9C0_HELRO</name>
<feature type="repeat" description="WD" evidence="3">
    <location>
        <begin position="310"/>
        <end position="351"/>
    </location>
</feature>
<evidence type="ECO:0000256" key="1">
    <source>
        <dbReference type="ARBA" id="ARBA00022574"/>
    </source>
</evidence>
<dbReference type="SMART" id="SM00320">
    <property type="entry name" value="WD40"/>
    <property type="match status" value="3"/>
</dbReference>
<dbReference type="PROSITE" id="PS00678">
    <property type="entry name" value="WD_REPEATS_1"/>
    <property type="match status" value="1"/>
</dbReference>
<dbReference type="STRING" id="6412.T1G9C0"/>
<dbReference type="InterPro" id="IPR050349">
    <property type="entry name" value="WD_LIS1/nudF_dynein_reg"/>
</dbReference>
<dbReference type="AlphaFoldDB" id="T1G9C0"/>
<evidence type="ECO:0000313" key="6">
    <source>
        <dbReference type="Proteomes" id="UP000015101"/>
    </source>
</evidence>
<feature type="repeat" description="WD" evidence="3">
    <location>
        <begin position="268"/>
        <end position="309"/>
    </location>
</feature>
<dbReference type="PROSITE" id="PS50082">
    <property type="entry name" value="WD_REPEATS_2"/>
    <property type="match status" value="3"/>
</dbReference>
<dbReference type="SUPFAM" id="SSF50998">
    <property type="entry name" value="Quinoprotein alcohol dehydrogenase-like"/>
    <property type="match status" value="1"/>
</dbReference>
<organism evidence="5 6">
    <name type="scientific">Helobdella robusta</name>
    <name type="common">Californian leech</name>
    <dbReference type="NCBI Taxonomy" id="6412"/>
    <lineage>
        <taxon>Eukaryota</taxon>
        <taxon>Metazoa</taxon>
        <taxon>Spiralia</taxon>
        <taxon>Lophotrochozoa</taxon>
        <taxon>Annelida</taxon>
        <taxon>Clitellata</taxon>
        <taxon>Hirudinea</taxon>
        <taxon>Rhynchobdellida</taxon>
        <taxon>Glossiphoniidae</taxon>
        <taxon>Helobdella</taxon>
    </lineage>
</organism>
<dbReference type="eggNOG" id="KOG0266">
    <property type="taxonomic scope" value="Eukaryota"/>
</dbReference>
<reference evidence="4 6" key="2">
    <citation type="journal article" date="2013" name="Nature">
        <title>Insights into bilaterian evolution from three spiralian genomes.</title>
        <authorList>
            <person name="Simakov O."/>
            <person name="Marletaz F."/>
            <person name="Cho S.J."/>
            <person name="Edsinger-Gonzales E."/>
            <person name="Havlak P."/>
            <person name="Hellsten U."/>
            <person name="Kuo D.H."/>
            <person name="Larsson T."/>
            <person name="Lv J."/>
            <person name="Arendt D."/>
            <person name="Savage R."/>
            <person name="Osoegawa K."/>
            <person name="de Jong P."/>
            <person name="Grimwood J."/>
            <person name="Chapman J.A."/>
            <person name="Shapiro H."/>
            <person name="Aerts A."/>
            <person name="Otillar R.P."/>
            <person name="Terry A.Y."/>
            <person name="Boore J.L."/>
            <person name="Grigoriev I.V."/>
            <person name="Lindberg D.R."/>
            <person name="Seaver E.C."/>
            <person name="Weisblat D.A."/>
            <person name="Putnam N.H."/>
            <person name="Rokhsar D.S."/>
        </authorList>
    </citation>
    <scope>NUCLEOTIDE SEQUENCE</scope>
</reference>
<dbReference type="OMA" id="RESNICQ"/>
<keyword evidence="2" id="KW-0677">Repeat</keyword>
<dbReference type="PROSITE" id="PS50294">
    <property type="entry name" value="WD_REPEATS_REGION"/>
    <property type="match status" value="2"/>
</dbReference>
<dbReference type="InterPro" id="IPR001680">
    <property type="entry name" value="WD40_rpt"/>
</dbReference>
<dbReference type="PANTHER" id="PTHR44129">
    <property type="entry name" value="WD REPEAT-CONTAINING PROTEIN POP1"/>
    <property type="match status" value="1"/>
</dbReference>
<dbReference type="InterPro" id="IPR019775">
    <property type="entry name" value="WD40_repeat_CS"/>
</dbReference>
<dbReference type="KEGG" id="hro:HELRODRAFT_96420"/>
<dbReference type="OrthoDB" id="6275838at2759"/>